<protein>
    <submittedName>
        <fullName evidence="2">Cytosine deaminase</fullName>
    </submittedName>
</protein>
<gene>
    <name evidence="2" type="ORF">SAMN05216337_10457</name>
</gene>
<reference evidence="2 3" key="1">
    <citation type="submission" date="2016-10" db="EMBL/GenBank/DDBJ databases">
        <authorList>
            <person name="de Groot N.N."/>
        </authorList>
    </citation>
    <scope>NUCLEOTIDE SEQUENCE [LARGE SCALE GENOMIC DNA]</scope>
    <source>
        <strain evidence="2 3">R5</strain>
    </source>
</reference>
<dbReference type="Gene3D" id="3.20.20.140">
    <property type="entry name" value="Metal-dependent hydrolases"/>
    <property type="match status" value="1"/>
</dbReference>
<dbReference type="Pfam" id="PF07969">
    <property type="entry name" value="Amidohydro_3"/>
    <property type="match status" value="1"/>
</dbReference>
<dbReference type="AlphaFoldDB" id="A0A1G7IF11"/>
<feature type="domain" description="Amidohydrolase 3" evidence="1">
    <location>
        <begin position="18"/>
        <end position="78"/>
    </location>
</feature>
<organism evidence="2 3">
    <name type="scientific">Bradyrhizobium brasilense</name>
    <dbReference type="NCBI Taxonomy" id="1419277"/>
    <lineage>
        <taxon>Bacteria</taxon>
        <taxon>Pseudomonadati</taxon>
        <taxon>Pseudomonadota</taxon>
        <taxon>Alphaproteobacteria</taxon>
        <taxon>Hyphomicrobiales</taxon>
        <taxon>Nitrobacteraceae</taxon>
        <taxon>Bradyrhizobium</taxon>
    </lineage>
</organism>
<proteinExistence type="predicted"/>
<evidence type="ECO:0000313" key="2">
    <source>
        <dbReference type="EMBL" id="SDF11340.1"/>
    </source>
</evidence>
<dbReference type="Gene3D" id="2.30.40.10">
    <property type="entry name" value="Urease, subunit C, domain 1"/>
    <property type="match status" value="1"/>
</dbReference>
<dbReference type="EMBL" id="FMZW01000045">
    <property type="protein sequence ID" value="SDF11340.1"/>
    <property type="molecule type" value="Genomic_DNA"/>
</dbReference>
<dbReference type="InterPro" id="IPR013108">
    <property type="entry name" value="Amidohydro_3"/>
</dbReference>
<dbReference type="GO" id="GO:0016810">
    <property type="term" value="F:hydrolase activity, acting on carbon-nitrogen (but not peptide) bonds"/>
    <property type="evidence" value="ECO:0007669"/>
    <property type="project" value="InterPro"/>
</dbReference>
<name>A0A1G7IF11_9BRAD</name>
<evidence type="ECO:0000313" key="3">
    <source>
        <dbReference type="Proteomes" id="UP000199245"/>
    </source>
</evidence>
<dbReference type="InterPro" id="IPR011059">
    <property type="entry name" value="Metal-dep_hydrolase_composite"/>
</dbReference>
<evidence type="ECO:0000259" key="1">
    <source>
        <dbReference type="Pfam" id="PF07969"/>
    </source>
</evidence>
<sequence>MLGRAMMIGYRSGFYTDEELAIAFDMITAAGAKALRLEDYGLHVGAKADFVTLNAVHIQEAVVARPSGRSVYKGGVLVARDNRVVKAASRS</sequence>
<dbReference type="Proteomes" id="UP000199245">
    <property type="component" value="Unassembled WGS sequence"/>
</dbReference>
<accession>A0A1G7IF11</accession>